<comment type="caution">
    <text evidence="1">The sequence shown here is derived from an EMBL/GenBank/DDBJ whole genome shotgun (WGS) entry which is preliminary data.</text>
</comment>
<sequence>MGSSGVLVYTSSMSAWGEGKDPGFLLVHTPDAVGVKSSGVRSGPWGSSQVKSLGVKSSGVKASECRVFRVSDGRERGWGVWLGMSGKVVWCALLFTPHGRVFGGATSSS</sequence>
<evidence type="ECO:0000313" key="1">
    <source>
        <dbReference type="EMBL" id="PUU77571.1"/>
    </source>
</evidence>
<name>A0A2T6ZQ14_TUBBO</name>
<dbReference type="Proteomes" id="UP000244722">
    <property type="component" value="Unassembled WGS sequence"/>
</dbReference>
<gene>
    <name evidence="1" type="ORF">B9Z19DRAFT_1193947</name>
</gene>
<dbReference type="AlphaFoldDB" id="A0A2T6ZQ14"/>
<accession>A0A2T6ZQ14</accession>
<evidence type="ECO:0000313" key="2">
    <source>
        <dbReference type="Proteomes" id="UP000244722"/>
    </source>
</evidence>
<reference evidence="1 2" key="1">
    <citation type="submission" date="2017-04" db="EMBL/GenBank/DDBJ databases">
        <title>Draft genome sequence of Tuber borchii Vittad., a whitish edible truffle.</title>
        <authorList>
            <consortium name="DOE Joint Genome Institute"/>
            <person name="Murat C."/>
            <person name="Kuo A."/>
            <person name="Barry K.W."/>
            <person name="Clum A."/>
            <person name="Dockter R.B."/>
            <person name="Fauchery L."/>
            <person name="Iotti M."/>
            <person name="Kohler A."/>
            <person name="Labutti K."/>
            <person name="Lindquist E.A."/>
            <person name="Lipzen A."/>
            <person name="Ohm R.A."/>
            <person name="Wang M."/>
            <person name="Grigoriev I.V."/>
            <person name="Zambonelli A."/>
            <person name="Martin F.M."/>
        </authorList>
    </citation>
    <scope>NUCLEOTIDE SEQUENCE [LARGE SCALE GENOMIC DNA]</scope>
    <source>
        <strain evidence="1 2">Tbo3840</strain>
    </source>
</reference>
<proteinExistence type="predicted"/>
<protein>
    <submittedName>
        <fullName evidence="1">Uncharacterized protein</fullName>
    </submittedName>
</protein>
<organism evidence="1 2">
    <name type="scientific">Tuber borchii</name>
    <name type="common">White truffle</name>
    <dbReference type="NCBI Taxonomy" id="42251"/>
    <lineage>
        <taxon>Eukaryota</taxon>
        <taxon>Fungi</taxon>
        <taxon>Dikarya</taxon>
        <taxon>Ascomycota</taxon>
        <taxon>Pezizomycotina</taxon>
        <taxon>Pezizomycetes</taxon>
        <taxon>Pezizales</taxon>
        <taxon>Tuberaceae</taxon>
        <taxon>Tuber</taxon>
    </lineage>
</organism>
<keyword evidence="2" id="KW-1185">Reference proteome</keyword>
<dbReference type="EMBL" id="NESQ01000149">
    <property type="protein sequence ID" value="PUU77571.1"/>
    <property type="molecule type" value="Genomic_DNA"/>
</dbReference>